<proteinExistence type="predicted"/>
<evidence type="ECO:0000313" key="1">
    <source>
        <dbReference type="EMBL" id="GAU33263.1"/>
    </source>
</evidence>
<reference evidence="2" key="1">
    <citation type="journal article" date="2017" name="Front. Plant Sci.">
        <title>Climate Clever Clovers: New Paradigm to Reduce the Environmental Footprint of Ruminants by Breeding Low Methanogenic Forages Utilizing Haplotype Variation.</title>
        <authorList>
            <person name="Kaur P."/>
            <person name="Appels R."/>
            <person name="Bayer P.E."/>
            <person name="Keeble-Gagnere G."/>
            <person name="Wang J."/>
            <person name="Hirakawa H."/>
            <person name="Shirasawa K."/>
            <person name="Vercoe P."/>
            <person name="Stefanova K."/>
            <person name="Durmic Z."/>
            <person name="Nichols P."/>
            <person name="Revell C."/>
            <person name="Isobe S.N."/>
            <person name="Edwards D."/>
            <person name="Erskine W."/>
        </authorList>
    </citation>
    <scope>NUCLEOTIDE SEQUENCE [LARGE SCALE GENOMIC DNA]</scope>
    <source>
        <strain evidence="2">cv. Daliak</strain>
    </source>
</reference>
<protein>
    <submittedName>
        <fullName evidence="1">Uncharacterized protein</fullName>
    </submittedName>
</protein>
<gene>
    <name evidence="1" type="ORF">TSUD_279370</name>
</gene>
<organism evidence="1 2">
    <name type="scientific">Trifolium subterraneum</name>
    <name type="common">Subterranean clover</name>
    <dbReference type="NCBI Taxonomy" id="3900"/>
    <lineage>
        <taxon>Eukaryota</taxon>
        <taxon>Viridiplantae</taxon>
        <taxon>Streptophyta</taxon>
        <taxon>Embryophyta</taxon>
        <taxon>Tracheophyta</taxon>
        <taxon>Spermatophyta</taxon>
        <taxon>Magnoliopsida</taxon>
        <taxon>eudicotyledons</taxon>
        <taxon>Gunneridae</taxon>
        <taxon>Pentapetalae</taxon>
        <taxon>rosids</taxon>
        <taxon>fabids</taxon>
        <taxon>Fabales</taxon>
        <taxon>Fabaceae</taxon>
        <taxon>Papilionoideae</taxon>
        <taxon>50 kb inversion clade</taxon>
        <taxon>NPAAA clade</taxon>
        <taxon>Hologalegina</taxon>
        <taxon>IRL clade</taxon>
        <taxon>Trifolieae</taxon>
        <taxon>Trifolium</taxon>
    </lineage>
</organism>
<sequence>MLVDKSGLWCRVLVARYGEEAGRLGEGGRNGSAWWREIVRSGRGGRCGREGVVYGEYRTAGREWCGYLVLEWLGGAPLSVKYRRLFDLSLDKLRTVVEIYMVVEARPWWWLYRSGRLHSAHPYGYCGRGRLDRSYLAQIGSHKGVRLGLTATSKQVTDERQLGDTTYYNSRFSSMCNGLRGSGNGTIICFSLARFSHLCGACLELSIWVVWHERNNRIFKAKESTVHQMLEKVKVHSLWWMKAYNTHLSLNSHMWWSSPFVCLGID</sequence>
<dbReference type="Proteomes" id="UP000242715">
    <property type="component" value="Unassembled WGS sequence"/>
</dbReference>
<name>A0A2Z6MU03_TRISU</name>
<keyword evidence="2" id="KW-1185">Reference proteome</keyword>
<accession>A0A2Z6MU03</accession>
<dbReference type="AlphaFoldDB" id="A0A2Z6MU03"/>
<dbReference type="EMBL" id="DF973521">
    <property type="protein sequence ID" value="GAU33263.1"/>
    <property type="molecule type" value="Genomic_DNA"/>
</dbReference>
<evidence type="ECO:0000313" key="2">
    <source>
        <dbReference type="Proteomes" id="UP000242715"/>
    </source>
</evidence>